<name>A0ABQ1WAU7_9BACT</name>
<dbReference type="Proteomes" id="UP000634043">
    <property type="component" value="Unassembled WGS sequence"/>
</dbReference>
<dbReference type="RefSeq" id="WP_188502153.1">
    <property type="nucleotide sequence ID" value="NZ_BMFP01000005.1"/>
</dbReference>
<sequence>MNSLIQVDKSGFTEPVLTPEDYKLIERIVQADQQQMRADSVARIGRMAEGAEGRHVFSHILSKIEGKWLDSLAKERYKLSEFRHTPLD</sequence>
<gene>
    <name evidence="1" type="ORF">GCM10011323_28150</name>
</gene>
<reference evidence="2" key="1">
    <citation type="journal article" date="2019" name="Int. J. Syst. Evol. Microbiol.">
        <title>The Global Catalogue of Microorganisms (GCM) 10K type strain sequencing project: providing services to taxonomists for standard genome sequencing and annotation.</title>
        <authorList>
            <consortium name="The Broad Institute Genomics Platform"/>
            <consortium name="The Broad Institute Genome Sequencing Center for Infectious Disease"/>
            <person name="Wu L."/>
            <person name="Ma J."/>
        </authorList>
    </citation>
    <scope>NUCLEOTIDE SEQUENCE [LARGE SCALE GENOMIC DNA]</scope>
    <source>
        <strain evidence="2">CGMCC 1.12749</strain>
    </source>
</reference>
<protein>
    <submittedName>
        <fullName evidence="1">Uncharacterized protein</fullName>
    </submittedName>
</protein>
<comment type="caution">
    <text evidence="1">The sequence shown here is derived from an EMBL/GenBank/DDBJ whole genome shotgun (WGS) entry which is preliminary data.</text>
</comment>
<dbReference type="EMBL" id="BMFP01000005">
    <property type="protein sequence ID" value="GGG22577.1"/>
    <property type="molecule type" value="Genomic_DNA"/>
</dbReference>
<accession>A0ABQ1WAU7</accession>
<organism evidence="1 2">
    <name type="scientific">Pontibacter amylolyticus</name>
    <dbReference type="NCBI Taxonomy" id="1424080"/>
    <lineage>
        <taxon>Bacteria</taxon>
        <taxon>Pseudomonadati</taxon>
        <taxon>Bacteroidota</taxon>
        <taxon>Cytophagia</taxon>
        <taxon>Cytophagales</taxon>
        <taxon>Hymenobacteraceae</taxon>
        <taxon>Pontibacter</taxon>
    </lineage>
</organism>
<proteinExistence type="predicted"/>
<evidence type="ECO:0000313" key="2">
    <source>
        <dbReference type="Proteomes" id="UP000634043"/>
    </source>
</evidence>
<keyword evidence="2" id="KW-1185">Reference proteome</keyword>
<evidence type="ECO:0000313" key="1">
    <source>
        <dbReference type="EMBL" id="GGG22577.1"/>
    </source>
</evidence>